<comment type="caution">
    <text evidence="1">The sequence shown here is derived from an EMBL/GenBank/DDBJ whole genome shotgun (WGS) entry which is preliminary data.</text>
</comment>
<evidence type="ECO:0000313" key="2">
    <source>
        <dbReference type="Proteomes" id="UP001501588"/>
    </source>
</evidence>
<organism evidence="1 2">
    <name type="scientific">Craurococcus roseus</name>
    <dbReference type="NCBI Taxonomy" id="77585"/>
    <lineage>
        <taxon>Bacteria</taxon>
        <taxon>Pseudomonadati</taxon>
        <taxon>Pseudomonadota</taxon>
        <taxon>Alphaproteobacteria</taxon>
        <taxon>Acetobacterales</taxon>
        <taxon>Acetobacteraceae</taxon>
        <taxon>Craurococcus</taxon>
    </lineage>
</organism>
<evidence type="ECO:0000313" key="1">
    <source>
        <dbReference type="EMBL" id="GAA0577275.1"/>
    </source>
</evidence>
<accession>A0ABN1EYY0</accession>
<protein>
    <submittedName>
        <fullName evidence="1">Uncharacterized protein</fullName>
    </submittedName>
</protein>
<sequence length="108" mass="12491">MELRDFAIGRVFANNGHSLWLCTDIGTRVVVAIRIDSTEFAEVKVRRGRRGPETRTAIDPRKDPSWFDGPPYALAKTVFDEYDHPTCMPVAEEDVAAWTPERERDRWR</sequence>
<dbReference type="Proteomes" id="UP001501588">
    <property type="component" value="Unassembled WGS sequence"/>
</dbReference>
<proteinExistence type="predicted"/>
<reference evidence="1 2" key="1">
    <citation type="journal article" date="2019" name="Int. J. Syst. Evol. Microbiol.">
        <title>The Global Catalogue of Microorganisms (GCM) 10K type strain sequencing project: providing services to taxonomists for standard genome sequencing and annotation.</title>
        <authorList>
            <consortium name="The Broad Institute Genomics Platform"/>
            <consortium name="The Broad Institute Genome Sequencing Center for Infectious Disease"/>
            <person name="Wu L."/>
            <person name="Ma J."/>
        </authorList>
    </citation>
    <scope>NUCLEOTIDE SEQUENCE [LARGE SCALE GENOMIC DNA]</scope>
    <source>
        <strain evidence="1 2">JCM 9933</strain>
    </source>
</reference>
<keyword evidence="2" id="KW-1185">Reference proteome</keyword>
<name>A0ABN1EYY0_9PROT</name>
<dbReference type="RefSeq" id="WP_343894559.1">
    <property type="nucleotide sequence ID" value="NZ_BAAAFZ010000014.1"/>
</dbReference>
<dbReference type="EMBL" id="BAAAFZ010000014">
    <property type="protein sequence ID" value="GAA0577275.1"/>
    <property type="molecule type" value="Genomic_DNA"/>
</dbReference>
<gene>
    <name evidence="1" type="ORF">GCM10009416_14850</name>
</gene>